<name>A0A3P6RZ36_CYLGO</name>
<evidence type="ECO:0000313" key="3">
    <source>
        <dbReference type="Proteomes" id="UP000271889"/>
    </source>
</evidence>
<reference evidence="2 3" key="1">
    <citation type="submission" date="2018-11" db="EMBL/GenBank/DDBJ databases">
        <authorList>
            <consortium name="Pathogen Informatics"/>
        </authorList>
    </citation>
    <scope>NUCLEOTIDE SEQUENCE [LARGE SCALE GENOMIC DNA]</scope>
</reference>
<dbReference type="EMBL" id="UYRV01014541">
    <property type="protein sequence ID" value="VDK60350.1"/>
    <property type="molecule type" value="Genomic_DNA"/>
</dbReference>
<gene>
    <name evidence="2" type="ORF">CGOC_LOCUS4979</name>
</gene>
<feature type="region of interest" description="Disordered" evidence="1">
    <location>
        <begin position="1"/>
        <end position="34"/>
    </location>
</feature>
<proteinExistence type="predicted"/>
<organism evidence="2 3">
    <name type="scientific">Cylicostephanus goldi</name>
    <name type="common">Nematode worm</name>
    <dbReference type="NCBI Taxonomy" id="71465"/>
    <lineage>
        <taxon>Eukaryota</taxon>
        <taxon>Metazoa</taxon>
        <taxon>Ecdysozoa</taxon>
        <taxon>Nematoda</taxon>
        <taxon>Chromadorea</taxon>
        <taxon>Rhabditida</taxon>
        <taxon>Rhabditina</taxon>
        <taxon>Rhabditomorpha</taxon>
        <taxon>Strongyloidea</taxon>
        <taxon>Strongylidae</taxon>
        <taxon>Cylicostephanus</taxon>
    </lineage>
</organism>
<dbReference type="AlphaFoldDB" id="A0A3P6RZ36"/>
<evidence type="ECO:0000256" key="1">
    <source>
        <dbReference type="SAM" id="MobiDB-lite"/>
    </source>
</evidence>
<feature type="region of interest" description="Disordered" evidence="1">
    <location>
        <begin position="206"/>
        <end position="231"/>
    </location>
</feature>
<accession>A0A3P6RZ36</accession>
<keyword evidence="3" id="KW-1185">Reference proteome</keyword>
<sequence>MSSDHDIDPGGTMDGDGLFVEQVDPSTSGGPVGQPSVAMPHYMVAEDSVWVQPLSDIIYQEDIATSFEDIQYGDMQTVSQQILTTGDEIYLMPDEERDFNEMTESVESLQVAAHEVVVDEMMQPQVEPTEYIQNLPRQVVRGMPTYVRSLPQHAVRPEPSQIMPMTGSSRVRYIVQQQPQPYEVPQDAHLQYEMRPKAMFEGTSSQPVIPIQQRPPTVTRSRSKSQPRRPIFGDLEDDSLAYLVQVSLLLFVCRNVFITT</sequence>
<evidence type="ECO:0000313" key="2">
    <source>
        <dbReference type="EMBL" id="VDK60350.1"/>
    </source>
</evidence>
<dbReference type="Proteomes" id="UP000271889">
    <property type="component" value="Unassembled WGS sequence"/>
</dbReference>
<protein>
    <submittedName>
        <fullName evidence="2">Uncharacterized protein</fullName>
    </submittedName>
</protein>